<evidence type="ECO:0000256" key="4">
    <source>
        <dbReference type="ARBA" id="ARBA00022452"/>
    </source>
</evidence>
<evidence type="ECO:0000256" key="1">
    <source>
        <dbReference type="ARBA" id="ARBA00004571"/>
    </source>
</evidence>
<keyword evidence="8" id="KW-0408">Iron</keyword>
<evidence type="ECO:0000313" key="19">
    <source>
        <dbReference type="Proteomes" id="UP000060602"/>
    </source>
</evidence>
<evidence type="ECO:0000256" key="2">
    <source>
        <dbReference type="ARBA" id="ARBA00009810"/>
    </source>
</evidence>
<dbReference type="InterPro" id="IPR037066">
    <property type="entry name" value="Plug_dom_sf"/>
</dbReference>
<evidence type="ECO:0000256" key="9">
    <source>
        <dbReference type="ARBA" id="ARBA00023065"/>
    </source>
</evidence>
<dbReference type="Gene3D" id="2.170.130.10">
    <property type="entry name" value="TonB-dependent receptor, plug domain"/>
    <property type="match status" value="1"/>
</dbReference>
<reference evidence="19" key="1">
    <citation type="submission" date="2015-12" db="EMBL/GenBank/DDBJ databases">
        <title>FDA dAtabase for Regulatory Grade micrObial Sequences (FDA-ARGOS): Supporting development and validation of Infectious Disease Dx tests.</title>
        <authorList>
            <person name="Case J."/>
            <person name="Tallon L."/>
            <person name="Sadzewicz L."/>
            <person name="Sengamalay N."/>
            <person name="Ott S."/>
            <person name="Godinez A."/>
            <person name="Nagaraj S."/>
            <person name="Nadendla S."/>
            <person name="Sichtig H."/>
        </authorList>
    </citation>
    <scope>NUCLEOTIDE SEQUENCE [LARGE SCALE GENOMIC DNA]</scope>
    <source>
        <strain evidence="19">FDAARGOS_147</strain>
    </source>
</reference>
<evidence type="ECO:0000256" key="11">
    <source>
        <dbReference type="ARBA" id="ARBA00023136"/>
    </source>
</evidence>
<keyword evidence="11 14" id="KW-0472">Membrane</keyword>
<evidence type="ECO:0000256" key="16">
    <source>
        <dbReference type="SAM" id="SignalP"/>
    </source>
</evidence>
<protein>
    <submittedName>
        <fullName evidence="18">TonB-dependent siderophore receptor</fullName>
    </submittedName>
</protein>
<dbReference type="PANTHER" id="PTHR32552:SF68">
    <property type="entry name" value="FERRICHROME OUTER MEMBRANE TRANSPORTER_PHAGE RECEPTOR"/>
    <property type="match status" value="1"/>
</dbReference>
<keyword evidence="6 14" id="KW-0812">Transmembrane</keyword>
<gene>
    <name evidence="18" type="ORF">AL504_11545</name>
</gene>
<dbReference type="Gene3D" id="2.40.170.20">
    <property type="entry name" value="TonB-dependent receptor, beta-barrel domain"/>
    <property type="match status" value="1"/>
</dbReference>
<evidence type="ECO:0000256" key="3">
    <source>
        <dbReference type="ARBA" id="ARBA00022448"/>
    </source>
</evidence>
<comment type="similarity">
    <text evidence="2 14 15">Belongs to the TonB-dependent receptor family.</text>
</comment>
<dbReference type="InterPro" id="IPR012910">
    <property type="entry name" value="Plug_dom"/>
</dbReference>
<evidence type="ECO:0000256" key="14">
    <source>
        <dbReference type="PROSITE-ProRule" id="PRU01360"/>
    </source>
</evidence>
<keyword evidence="9" id="KW-0406">Ion transport</keyword>
<evidence type="ECO:0000256" key="15">
    <source>
        <dbReference type="RuleBase" id="RU003357"/>
    </source>
</evidence>
<dbReference type="GO" id="GO:0009279">
    <property type="term" value="C:cell outer membrane"/>
    <property type="evidence" value="ECO:0007669"/>
    <property type="project" value="UniProtKB-SubCell"/>
</dbReference>
<feature type="signal peptide" evidence="16">
    <location>
        <begin position="1"/>
        <end position="38"/>
    </location>
</feature>
<dbReference type="PROSITE" id="PS52016">
    <property type="entry name" value="TONB_DEPENDENT_REC_3"/>
    <property type="match status" value="1"/>
</dbReference>
<evidence type="ECO:0000256" key="10">
    <source>
        <dbReference type="ARBA" id="ARBA00023077"/>
    </source>
</evidence>
<dbReference type="Proteomes" id="UP000060602">
    <property type="component" value="Chromosome"/>
</dbReference>
<dbReference type="Pfam" id="PF07715">
    <property type="entry name" value="Plug"/>
    <property type="match status" value="1"/>
</dbReference>
<dbReference type="InterPro" id="IPR011662">
    <property type="entry name" value="Secretin/TonB_short_N"/>
</dbReference>
<dbReference type="GO" id="GO:0015344">
    <property type="term" value="F:siderophore uptake transmembrane transporter activity"/>
    <property type="evidence" value="ECO:0007669"/>
    <property type="project" value="TreeGrafter"/>
</dbReference>
<evidence type="ECO:0000256" key="6">
    <source>
        <dbReference type="ARBA" id="ARBA00022692"/>
    </source>
</evidence>
<comment type="subcellular location">
    <subcellularLocation>
        <location evidence="1 14">Cell outer membrane</location>
        <topology evidence="1 14">Multi-pass membrane protein</topology>
    </subcellularLocation>
</comment>
<keyword evidence="12 18" id="KW-0675">Receptor</keyword>
<evidence type="ECO:0000256" key="5">
    <source>
        <dbReference type="ARBA" id="ARBA00022496"/>
    </source>
</evidence>
<dbReference type="FunFam" id="2.40.170.20:FF:000005">
    <property type="entry name" value="TonB-dependent siderophore receptor"/>
    <property type="match status" value="1"/>
</dbReference>
<keyword evidence="7 16" id="KW-0732">Signal</keyword>
<dbReference type="InterPro" id="IPR000531">
    <property type="entry name" value="Beta-barrel_TonB"/>
</dbReference>
<keyword evidence="5" id="KW-0410">Iron transport</keyword>
<evidence type="ECO:0000256" key="7">
    <source>
        <dbReference type="ARBA" id="ARBA00022729"/>
    </source>
</evidence>
<feature type="chain" id="PRO_5007141859" evidence="16">
    <location>
        <begin position="39"/>
        <end position="836"/>
    </location>
</feature>
<dbReference type="InterPro" id="IPR036942">
    <property type="entry name" value="Beta-barrel_TonB_sf"/>
</dbReference>
<dbReference type="EMBL" id="CP014060">
    <property type="protein sequence ID" value="AMG36603.1"/>
    <property type="molecule type" value="Genomic_DNA"/>
</dbReference>
<evidence type="ECO:0000256" key="13">
    <source>
        <dbReference type="ARBA" id="ARBA00023237"/>
    </source>
</evidence>
<dbReference type="InterPro" id="IPR010105">
    <property type="entry name" value="TonB_sidphr_rcpt"/>
</dbReference>
<dbReference type="SUPFAM" id="SSF56935">
    <property type="entry name" value="Porins"/>
    <property type="match status" value="1"/>
</dbReference>
<keyword evidence="10 15" id="KW-0798">TonB box</keyword>
<name>A0A109XW88_ALCXX</name>
<dbReference type="CDD" id="cd01347">
    <property type="entry name" value="ligand_gated_channel"/>
    <property type="match status" value="1"/>
</dbReference>
<dbReference type="AlphaFoldDB" id="A0A109XW88"/>
<dbReference type="FunFam" id="2.170.130.10:FF:000001">
    <property type="entry name" value="Catecholate siderophore TonB-dependent receptor"/>
    <property type="match status" value="1"/>
</dbReference>
<feature type="domain" description="Secretin/TonB short N-terminal" evidence="17">
    <location>
        <begin position="71"/>
        <end position="122"/>
    </location>
</feature>
<evidence type="ECO:0000313" key="18">
    <source>
        <dbReference type="EMBL" id="AMG36603.1"/>
    </source>
</evidence>
<dbReference type="SMART" id="SM00965">
    <property type="entry name" value="STN"/>
    <property type="match status" value="1"/>
</dbReference>
<organism evidence="18 19">
    <name type="scientific">Alcaligenes xylosoxydans xylosoxydans</name>
    <name type="common">Achromobacter xylosoxidans</name>
    <dbReference type="NCBI Taxonomy" id="85698"/>
    <lineage>
        <taxon>Bacteria</taxon>
        <taxon>Pseudomonadati</taxon>
        <taxon>Pseudomonadota</taxon>
        <taxon>Betaproteobacteria</taxon>
        <taxon>Burkholderiales</taxon>
        <taxon>Alcaligenaceae</taxon>
        <taxon>Achromobacter</taxon>
    </lineage>
</organism>
<dbReference type="RefSeq" id="WP_061072126.1">
    <property type="nucleotide sequence ID" value="NZ_CP014060.2"/>
</dbReference>
<dbReference type="GO" id="GO:0015891">
    <property type="term" value="P:siderophore transport"/>
    <property type="evidence" value="ECO:0007669"/>
    <property type="project" value="InterPro"/>
</dbReference>
<accession>A0A109XW88</accession>
<sequence length="836" mass="89710">MSASSCPRPRATLTAGRLAVLAATCAGAWLAAAPAAWAQASPAAAQAPRTYQIAAGPLGDALTQFARSAGVVLSFDPAQVRGLRSGGLDGAYSVGAGFARILAGSGLQARAQSGNTWTLVAAPAAPAGDTHTLAPVTVSGNSLSALAPTVGYVAGASVSATKTDTPLIETPQSVSVVTREQIAEQGAQTLNQVLRYTPGVATETRGATATRLDQFSVRGFSASTYLDGLRVFGGRDALPQVDAYRLERVDVLKGPASVMYGQGGPGGVVNQVSKRPLEEALHEVELQVGNYDYRRANFDFGGPLDADGKYLYRLVGSGYMSDGQIDHTKERRYFVSPAFTWKPNGDTSLTVLTNFQRDPDMGSYGAVPPMRSLLSAPDGIRLSPSYYDGDANFEKSDRKSYSLGYVLDHRFSDSLKATQSLRWTHSDAKYRSIYGASSRFYGYTDSRYLYQQRAAIATDVEVGALTIDNNLQARFDTGAFGHTVLLGFDYQHVKTDTLSGFGSAPALNVMNPDNHQNIPVPAFSTDATTTQYQTGLYFQDQIKIDRLSVLLGGRYDWSRNVGESTAIATGRTTPSSLRAEAFTGRFGVIYNFDNGVAPYFSYSESFEPQSGTGWNNAPFKPIEGNQYEVGIKYQPPGSATLLSVAAFDIRRENMLTTDPDPTHLCGTSNARCQIQSGELRTQGIELEAKTEPLRGLTLMAGYSLLDNAYSKANPGTTGLNLKGKAPVGVPSQQASAWARYQLQGGPLAGLGVGGGVRYIGSSYGDEANTMKVPSVTLFDLMLDYDLGRVSPSLKGMQVALNVQNLFDKEYIASCSGDSWCWYGYQRSIKASLRYRW</sequence>
<keyword evidence="4 14" id="KW-1134">Transmembrane beta strand</keyword>
<dbReference type="GO" id="GO:0038023">
    <property type="term" value="F:signaling receptor activity"/>
    <property type="evidence" value="ECO:0007669"/>
    <property type="project" value="InterPro"/>
</dbReference>
<keyword evidence="3 14" id="KW-0813">Transport</keyword>
<dbReference type="PANTHER" id="PTHR32552">
    <property type="entry name" value="FERRICHROME IRON RECEPTOR-RELATED"/>
    <property type="match status" value="1"/>
</dbReference>
<evidence type="ECO:0000256" key="12">
    <source>
        <dbReference type="ARBA" id="ARBA00023170"/>
    </source>
</evidence>
<dbReference type="NCBIfam" id="TIGR01783">
    <property type="entry name" value="TonB-siderophor"/>
    <property type="match status" value="1"/>
</dbReference>
<dbReference type="Pfam" id="PF07660">
    <property type="entry name" value="STN"/>
    <property type="match status" value="1"/>
</dbReference>
<proteinExistence type="inferred from homology"/>
<dbReference type="Pfam" id="PF00593">
    <property type="entry name" value="TonB_dep_Rec_b-barrel"/>
    <property type="match status" value="1"/>
</dbReference>
<keyword evidence="13 14" id="KW-0998">Cell outer membrane</keyword>
<dbReference type="InterPro" id="IPR039426">
    <property type="entry name" value="TonB-dep_rcpt-like"/>
</dbReference>
<evidence type="ECO:0000256" key="8">
    <source>
        <dbReference type="ARBA" id="ARBA00023004"/>
    </source>
</evidence>
<evidence type="ECO:0000259" key="17">
    <source>
        <dbReference type="SMART" id="SM00965"/>
    </source>
</evidence>
<dbReference type="Gene3D" id="3.55.50.30">
    <property type="match status" value="1"/>
</dbReference>